<feature type="coiled-coil region" evidence="17">
    <location>
        <begin position="302"/>
        <end position="336"/>
    </location>
</feature>
<gene>
    <name evidence="20" type="primary">bvgS</name>
    <name evidence="20" type="ORF">CAPSK01_001428</name>
</gene>
<dbReference type="CDD" id="cd12914">
    <property type="entry name" value="PDC1_DGC_like"/>
    <property type="match status" value="1"/>
</dbReference>
<dbReference type="SMART" id="SM00387">
    <property type="entry name" value="HATPase_c"/>
    <property type="match status" value="1"/>
</dbReference>
<dbReference type="Proteomes" id="UP000019812">
    <property type="component" value="Unassembled WGS sequence"/>
</dbReference>
<evidence type="ECO:0000256" key="17">
    <source>
        <dbReference type="SAM" id="Coils"/>
    </source>
</evidence>
<dbReference type="InterPro" id="IPR005467">
    <property type="entry name" value="His_kinase_dom"/>
</dbReference>
<dbReference type="PROSITE" id="PS50110">
    <property type="entry name" value="RESPONSE_REGULATORY"/>
    <property type="match status" value="1"/>
</dbReference>
<dbReference type="Gene3D" id="1.10.287.130">
    <property type="match status" value="1"/>
</dbReference>
<evidence type="ECO:0000259" key="18">
    <source>
        <dbReference type="PROSITE" id="PS50109"/>
    </source>
</evidence>
<dbReference type="InterPro" id="IPR036097">
    <property type="entry name" value="HisK_dim/P_sf"/>
</dbReference>
<dbReference type="Gene3D" id="3.30.565.10">
    <property type="entry name" value="Histidine kinase-like ATPase, C-terminal domain"/>
    <property type="match status" value="1"/>
</dbReference>
<keyword evidence="9" id="KW-0418">Kinase</keyword>
<keyword evidence="10" id="KW-0067">ATP-binding</keyword>
<evidence type="ECO:0000256" key="5">
    <source>
        <dbReference type="ARBA" id="ARBA00022553"/>
    </source>
</evidence>
<dbReference type="CDD" id="cd16922">
    <property type="entry name" value="HATPase_EvgS-ArcB-TorS-like"/>
    <property type="match status" value="1"/>
</dbReference>
<dbReference type="InterPro" id="IPR004358">
    <property type="entry name" value="Sig_transdc_His_kin-like_C"/>
</dbReference>
<dbReference type="InterPro" id="IPR003594">
    <property type="entry name" value="HATPase_dom"/>
</dbReference>
<dbReference type="CDD" id="cd00082">
    <property type="entry name" value="HisKA"/>
    <property type="match status" value="1"/>
</dbReference>
<dbReference type="GO" id="GO:0005524">
    <property type="term" value="F:ATP binding"/>
    <property type="evidence" value="ECO:0007669"/>
    <property type="project" value="UniProtKB-KW"/>
</dbReference>
<evidence type="ECO:0000256" key="11">
    <source>
        <dbReference type="ARBA" id="ARBA00022989"/>
    </source>
</evidence>
<evidence type="ECO:0000259" key="19">
    <source>
        <dbReference type="PROSITE" id="PS50110"/>
    </source>
</evidence>
<keyword evidence="8" id="KW-0547">Nucleotide-binding</keyword>
<feature type="modified residue" description="4-aspartylphosphate" evidence="16">
    <location>
        <position position="642"/>
    </location>
</feature>
<dbReference type="SUPFAM" id="SSF47384">
    <property type="entry name" value="Homodimeric domain of signal transducing histidine kinase"/>
    <property type="match status" value="1"/>
</dbReference>
<comment type="catalytic activity">
    <reaction evidence="1">
        <text>ATP + protein L-histidine = ADP + protein N-phospho-L-histidine.</text>
        <dbReference type="EC" id="2.7.13.3"/>
    </reaction>
</comment>
<evidence type="ECO:0000313" key="21">
    <source>
        <dbReference type="Proteomes" id="UP000019812"/>
    </source>
</evidence>
<dbReference type="InterPro" id="IPR011006">
    <property type="entry name" value="CheY-like_superfamily"/>
</dbReference>
<proteinExistence type="predicted"/>
<comment type="function">
    <text evidence="14">Member of the two-component regulatory system BvgS/BvgA. Phosphorylates BvgA via a four-step phosphorelay in response to environmental signals.</text>
</comment>
<dbReference type="Gene3D" id="3.40.50.2300">
    <property type="match status" value="1"/>
</dbReference>
<dbReference type="InterPro" id="IPR001789">
    <property type="entry name" value="Sig_transdc_resp-reg_receiver"/>
</dbReference>
<dbReference type="PANTHER" id="PTHR45339">
    <property type="entry name" value="HYBRID SIGNAL TRANSDUCTION HISTIDINE KINASE J"/>
    <property type="match status" value="1"/>
</dbReference>
<evidence type="ECO:0000256" key="8">
    <source>
        <dbReference type="ARBA" id="ARBA00022741"/>
    </source>
</evidence>
<dbReference type="Pfam" id="PF02518">
    <property type="entry name" value="HATPase_c"/>
    <property type="match status" value="1"/>
</dbReference>
<evidence type="ECO:0000256" key="10">
    <source>
        <dbReference type="ARBA" id="ARBA00022840"/>
    </source>
</evidence>
<dbReference type="EMBL" id="JDSS02000019">
    <property type="protein sequence ID" value="KFB68575.1"/>
    <property type="molecule type" value="Genomic_DNA"/>
</dbReference>
<keyword evidence="12" id="KW-0902">Two-component regulatory system</keyword>
<evidence type="ECO:0000313" key="20">
    <source>
        <dbReference type="EMBL" id="KFB68575.1"/>
    </source>
</evidence>
<protein>
    <recommendedName>
        <fullName evidence="15">Virulence sensor protein BvgS</fullName>
        <ecNumber evidence="3">2.7.13.3</ecNumber>
    </recommendedName>
</protein>
<dbReference type="PANTHER" id="PTHR45339:SF1">
    <property type="entry name" value="HYBRID SIGNAL TRANSDUCTION HISTIDINE KINASE J"/>
    <property type="match status" value="1"/>
</dbReference>
<evidence type="ECO:0000256" key="16">
    <source>
        <dbReference type="PROSITE-ProRule" id="PRU00169"/>
    </source>
</evidence>
<evidence type="ECO:0000256" key="15">
    <source>
        <dbReference type="ARBA" id="ARBA00070152"/>
    </source>
</evidence>
<dbReference type="GO" id="GO:0005886">
    <property type="term" value="C:plasma membrane"/>
    <property type="evidence" value="ECO:0007669"/>
    <property type="project" value="UniProtKB-SubCell"/>
</dbReference>
<dbReference type="Pfam" id="PF00072">
    <property type="entry name" value="Response_reg"/>
    <property type="match status" value="1"/>
</dbReference>
<dbReference type="PRINTS" id="PR00344">
    <property type="entry name" value="BCTRLSENSOR"/>
</dbReference>
<comment type="caution">
    <text evidence="20">The sequence shown here is derived from an EMBL/GenBank/DDBJ whole genome shotgun (WGS) entry which is preliminary data.</text>
</comment>
<dbReference type="CDD" id="cd12915">
    <property type="entry name" value="PDC2_DGC_like"/>
    <property type="match status" value="1"/>
</dbReference>
<sequence>MMSYGKTALIAYVLAVGLAIGIVGQQLWSGYEQQVQSARNTAENLAGILQQRLNATLRRTDAALESLVASVDTAALDLSARARFEHQVTQSLAMSRRNFPEISAFRFIGADGNLLYTSDPIATFANLSDRPYFVTLRDDPKAGLVYSDVQISRFTGQTVIVMGRAIRDTSGKFVGAAIAVLDLATYVALFDSLDIGPRGLLAIRRTDSRSVLRRPPDPALTNQPISHPIQTLIDQGETKGNIRYKAVTDGVERLFAFSRVPDYPFYFIVGLATDDFLAGWRRQAIASVGLLSLALVIFSWLLAKLARARAQATERAQRLVEREQRLREALHAAEAANLAKSQFLATMSHELRTPMNGILGMAQVLLLPDLLEENRQKYARIILDSGQTLLALLNDILDMSKIEAGRMELEYLPVAPAQLVEEVAALFTEQAVAKGLTIETAWTGKRDACYLIDPVRLRQMLANLINNAIKFTSQGFVRIAGCPIESSGAALLEFSVSDSGIGIPADKQPLLFHAFSQVDASTTRKFGGSGLGLSIVGNLARLMGGEVGVESSEGNGTRFWFRIRAQEAGADSERPTATGEREAGLSLRKHRHVLVVDDNAVNRMVIEATLEGRGVRVDSVNDGQAAVRFVTSGAVPDLVLMDCQMPVMDGFDATASIRRWEKEGGRSRLPIIALTASAFQEDRDRCLAAGMDDFLTKPVNADDLAATLVKWMGDEVKQQSA</sequence>
<dbReference type="InterPro" id="IPR033479">
    <property type="entry name" value="dCache_1"/>
</dbReference>
<dbReference type="CDD" id="cd17546">
    <property type="entry name" value="REC_hyHK_CKI1_RcsC-like"/>
    <property type="match status" value="1"/>
</dbReference>
<keyword evidence="17" id="KW-0175">Coiled coil</keyword>
<keyword evidence="13" id="KW-0472">Membrane</keyword>
<keyword evidence="4" id="KW-1003">Cell membrane</keyword>
<evidence type="ECO:0000256" key="13">
    <source>
        <dbReference type="ARBA" id="ARBA00023136"/>
    </source>
</evidence>
<dbReference type="InterPro" id="IPR036890">
    <property type="entry name" value="HATPase_C_sf"/>
</dbReference>
<dbReference type="Pfam" id="PF00512">
    <property type="entry name" value="HisKA"/>
    <property type="match status" value="1"/>
</dbReference>
<dbReference type="SMART" id="SM00448">
    <property type="entry name" value="REC"/>
    <property type="match status" value="1"/>
</dbReference>
<dbReference type="FunFam" id="3.30.565.10:FF:000010">
    <property type="entry name" value="Sensor histidine kinase RcsC"/>
    <property type="match status" value="1"/>
</dbReference>
<dbReference type="STRING" id="1457154.CAPSK01_001428"/>
<keyword evidence="6 20" id="KW-0808">Transferase</keyword>
<organism evidence="20 21">
    <name type="scientific">Candidatus Accumulibacter vicinus</name>
    <dbReference type="NCBI Taxonomy" id="2954382"/>
    <lineage>
        <taxon>Bacteria</taxon>
        <taxon>Pseudomonadati</taxon>
        <taxon>Pseudomonadota</taxon>
        <taxon>Betaproteobacteria</taxon>
        <taxon>Candidatus Accumulibacter</taxon>
    </lineage>
</organism>
<dbReference type="EC" id="2.7.13.3" evidence="3"/>
<accession>A0A084Y1I1</accession>
<evidence type="ECO:0000256" key="12">
    <source>
        <dbReference type="ARBA" id="ARBA00023012"/>
    </source>
</evidence>
<evidence type="ECO:0000256" key="7">
    <source>
        <dbReference type="ARBA" id="ARBA00022692"/>
    </source>
</evidence>
<evidence type="ECO:0000256" key="2">
    <source>
        <dbReference type="ARBA" id="ARBA00004651"/>
    </source>
</evidence>
<dbReference type="PROSITE" id="PS50109">
    <property type="entry name" value="HIS_KIN"/>
    <property type="match status" value="1"/>
</dbReference>
<dbReference type="InterPro" id="IPR003661">
    <property type="entry name" value="HisK_dim/P_dom"/>
</dbReference>
<keyword evidence="11" id="KW-1133">Transmembrane helix</keyword>
<evidence type="ECO:0000256" key="6">
    <source>
        <dbReference type="ARBA" id="ARBA00022679"/>
    </source>
</evidence>
<evidence type="ECO:0000256" key="14">
    <source>
        <dbReference type="ARBA" id="ARBA00058004"/>
    </source>
</evidence>
<dbReference type="SUPFAM" id="SSF52172">
    <property type="entry name" value="CheY-like"/>
    <property type="match status" value="1"/>
</dbReference>
<keyword evidence="5 16" id="KW-0597">Phosphoprotein</keyword>
<evidence type="ECO:0000256" key="1">
    <source>
        <dbReference type="ARBA" id="ARBA00000085"/>
    </source>
</evidence>
<feature type="domain" description="Response regulatory" evidence="19">
    <location>
        <begin position="592"/>
        <end position="712"/>
    </location>
</feature>
<dbReference type="FunFam" id="1.10.287.130:FF:000004">
    <property type="entry name" value="Ethylene receptor 1"/>
    <property type="match status" value="1"/>
</dbReference>
<dbReference type="SUPFAM" id="SSF55874">
    <property type="entry name" value="ATPase domain of HSP90 chaperone/DNA topoisomerase II/histidine kinase"/>
    <property type="match status" value="1"/>
</dbReference>
<name>A0A084Y1I1_9PROT</name>
<evidence type="ECO:0000256" key="3">
    <source>
        <dbReference type="ARBA" id="ARBA00012438"/>
    </source>
</evidence>
<reference evidence="20 21" key="1">
    <citation type="submission" date="2014-07" db="EMBL/GenBank/DDBJ databases">
        <title>Expanding our view of genomic diversity in Candidatus Accumulibacter clades.</title>
        <authorList>
            <person name="Skennerton C.T."/>
            <person name="Barr J.J."/>
            <person name="Slater F.R."/>
            <person name="Bond P.L."/>
            <person name="Tyson G.W."/>
        </authorList>
    </citation>
    <scope>NUCLEOTIDE SEQUENCE [LARGE SCALE GENOMIC DNA]</scope>
    <source>
        <strain evidence="21">SK-01</strain>
    </source>
</reference>
<evidence type="ECO:0000256" key="4">
    <source>
        <dbReference type="ARBA" id="ARBA00022475"/>
    </source>
</evidence>
<comment type="subcellular location">
    <subcellularLocation>
        <location evidence="2">Cell membrane</location>
        <topology evidence="2">Multi-pass membrane protein</topology>
    </subcellularLocation>
</comment>
<dbReference type="Gene3D" id="3.30.450.20">
    <property type="entry name" value="PAS domain"/>
    <property type="match status" value="2"/>
</dbReference>
<dbReference type="AlphaFoldDB" id="A0A084Y1I1"/>
<evidence type="ECO:0000256" key="9">
    <source>
        <dbReference type="ARBA" id="ARBA00022777"/>
    </source>
</evidence>
<keyword evidence="7" id="KW-0812">Transmembrane</keyword>
<feature type="domain" description="Histidine kinase" evidence="18">
    <location>
        <begin position="346"/>
        <end position="567"/>
    </location>
</feature>
<dbReference type="SMART" id="SM00388">
    <property type="entry name" value="HisKA"/>
    <property type="match status" value="1"/>
</dbReference>
<dbReference type="RefSeq" id="WP_273703205.1">
    <property type="nucleotide sequence ID" value="NZ_JDSS02000019.1"/>
</dbReference>
<dbReference type="Pfam" id="PF02743">
    <property type="entry name" value="dCache_1"/>
    <property type="match status" value="1"/>
</dbReference>
<dbReference type="GO" id="GO:0000155">
    <property type="term" value="F:phosphorelay sensor kinase activity"/>
    <property type="evidence" value="ECO:0007669"/>
    <property type="project" value="InterPro"/>
</dbReference>